<gene>
    <name evidence="1" type="ORF">Hyperionvirus10_1</name>
</gene>
<accession>A0A3G5A8V5</accession>
<sequence>ISTGSEYGLSYSDTDVCIFSMLNGDLLQSFTNLFNRCLTSRPVNKHNTFGKFTLETPSEHEDSFRHPHFVRIWTFLKHNFKYRDAQYILVGDHNVGCMNNEIYGFSNRNDRALTILDHASPTRDVPKSTKKLKNINTCTIL</sequence>
<organism evidence="1">
    <name type="scientific">Hyperionvirus sp</name>
    <dbReference type="NCBI Taxonomy" id="2487770"/>
    <lineage>
        <taxon>Viruses</taxon>
        <taxon>Varidnaviria</taxon>
        <taxon>Bamfordvirae</taxon>
        <taxon>Nucleocytoviricota</taxon>
        <taxon>Megaviricetes</taxon>
        <taxon>Imitervirales</taxon>
        <taxon>Mimiviridae</taxon>
        <taxon>Klosneuvirinae</taxon>
    </lineage>
</organism>
<feature type="non-terminal residue" evidence="1">
    <location>
        <position position="1"/>
    </location>
</feature>
<proteinExistence type="predicted"/>
<name>A0A3G5A8V5_9VIRU</name>
<reference evidence="1" key="1">
    <citation type="submission" date="2018-10" db="EMBL/GenBank/DDBJ databases">
        <title>Hidden diversity of soil giant viruses.</title>
        <authorList>
            <person name="Schulz F."/>
            <person name="Alteio L."/>
            <person name="Goudeau D."/>
            <person name="Ryan E.M."/>
            <person name="Malmstrom R.R."/>
            <person name="Blanchard J."/>
            <person name="Woyke T."/>
        </authorList>
    </citation>
    <scope>NUCLEOTIDE SEQUENCE</scope>
    <source>
        <strain evidence="1">HYV1</strain>
    </source>
</reference>
<protein>
    <submittedName>
        <fullName evidence="1">Uncharacterized protein</fullName>
    </submittedName>
</protein>
<dbReference type="EMBL" id="MK072392">
    <property type="protein sequence ID" value="AYV83665.1"/>
    <property type="molecule type" value="Genomic_DNA"/>
</dbReference>
<evidence type="ECO:0000313" key="1">
    <source>
        <dbReference type="EMBL" id="AYV83665.1"/>
    </source>
</evidence>